<evidence type="ECO:0000313" key="2">
    <source>
        <dbReference type="Proteomes" id="UP000638014"/>
    </source>
</evidence>
<dbReference type="Proteomes" id="UP000638014">
    <property type="component" value="Unassembled WGS sequence"/>
</dbReference>
<proteinExistence type="predicted"/>
<keyword evidence="2" id="KW-1185">Reference proteome</keyword>
<dbReference type="Gene3D" id="3.40.50.300">
    <property type="entry name" value="P-loop containing nucleotide triphosphate hydrolases"/>
    <property type="match status" value="1"/>
</dbReference>
<dbReference type="RefSeq" id="WP_191144910.1">
    <property type="nucleotide sequence ID" value="NZ_JACXAF010000012.1"/>
</dbReference>
<comment type="caution">
    <text evidence="1">The sequence shown here is derived from an EMBL/GenBank/DDBJ whole genome shotgun (WGS) entry which is preliminary data.</text>
</comment>
<dbReference type="SUPFAM" id="SSF52540">
    <property type="entry name" value="P-loop containing nucleoside triphosphate hydrolases"/>
    <property type="match status" value="1"/>
</dbReference>
<gene>
    <name evidence="1" type="ORF">IC617_10275</name>
</gene>
<dbReference type="EMBL" id="JACXAF010000012">
    <property type="protein sequence ID" value="MBD1389813.1"/>
    <property type="molecule type" value="Genomic_DNA"/>
</dbReference>
<evidence type="ECO:0008006" key="3">
    <source>
        <dbReference type="Google" id="ProtNLM"/>
    </source>
</evidence>
<protein>
    <recommendedName>
        <fullName evidence="3">Sulfotransferase family protein</fullName>
    </recommendedName>
</protein>
<evidence type="ECO:0000313" key="1">
    <source>
        <dbReference type="EMBL" id="MBD1389813.1"/>
    </source>
</evidence>
<name>A0A8J6QJ27_9GAMM</name>
<sequence length="375" mass="43089">MSAIAKSVVIHVGPPKTGSSAVQKWFCTNVDWLKKQGIYYPEHWLDENGISCGHARLLFDIPNKNELVFNDDKYRALLKEFYASGCHTLFLSSEAYYLQLGVLANKIPNASFLGYIRNPLELIESNYNQMIKRQGRLGQFVVPQKLRAEHLEMFLGFAEEFGRERLLLRFVDKSSYVGGTIVSDVASLLGFNATITEEVINTSYSFEALEVKRWLNQYQLGALEAHIDRALQRYQGTIEYSLVRPEYRQTLIVQAKEGVYESGYRLPVCDQQLHNLIKKIEEYDWAPYHPQELSEKEFVCIADYLAKELESKFAQLTYIVCIKNAAASKSVWKELILQRCPKASLIKVLFMTTLRSWIKPSRQLLSAVFNKPSKN</sequence>
<dbReference type="InterPro" id="IPR027417">
    <property type="entry name" value="P-loop_NTPase"/>
</dbReference>
<reference evidence="1" key="1">
    <citation type="submission" date="2020-09" db="EMBL/GenBank/DDBJ databases">
        <title>A novel bacterium of genus Neiella, isolated from South China Sea.</title>
        <authorList>
            <person name="Huang H."/>
            <person name="Mo K."/>
            <person name="Hu Y."/>
        </authorList>
    </citation>
    <scope>NUCLEOTIDE SEQUENCE</scope>
    <source>
        <strain evidence="1">HB171785</strain>
    </source>
</reference>
<dbReference type="AlphaFoldDB" id="A0A8J6QJ27"/>
<organism evidence="1 2">
    <name type="scientific">Neiella litorisoli</name>
    <dbReference type="NCBI Taxonomy" id="2771431"/>
    <lineage>
        <taxon>Bacteria</taxon>
        <taxon>Pseudomonadati</taxon>
        <taxon>Pseudomonadota</taxon>
        <taxon>Gammaproteobacteria</taxon>
        <taxon>Alteromonadales</taxon>
        <taxon>Echinimonadaceae</taxon>
        <taxon>Neiella</taxon>
    </lineage>
</organism>
<accession>A0A8J6QJ27</accession>